<dbReference type="AlphaFoldDB" id="A0A8H6HFF4"/>
<evidence type="ECO:0000313" key="2">
    <source>
        <dbReference type="Proteomes" id="UP000521943"/>
    </source>
</evidence>
<dbReference type="Proteomes" id="UP000521943">
    <property type="component" value="Unassembled WGS sequence"/>
</dbReference>
<accession>A0A8H6HFF4</accession>
<protein>
    <submittedName>
        <fullName evidence="1">Uncharacterized protein</fullName>
    </submittedName>
</protein>
<name>A0A8H6HFF4_9AGAR</name>
<keyword evidence="2" id="KW-1185">Reference proteome</keyword>
<evidence type="ECO:0000313" key="1">
    <source>
        <dbReference type="EMBL" id="KAF6746008.1"/>
    </source>
</evidence>
<reference evidence="1 2" key="1">
    <citation type="submission" date="2020-07" db="EMBL/GenBank/DDBJ databases">
        <title>Comparative genomics of pyrophilous fungi reveals a link between fire events and developmental genes.</title>
        <authorList>
            <consortium name="DOE Joint Genome Institute"/>
            <person name="Steindorff A.S."/>
            <person name="Carver A."/>
            <person name="Calhoun S."/>
            <person name="Stillman K."/>
            <person name="Liu H."/>
            <person name="Lipzen A."/>
            <person name="Pangilinan J."/>
            <person name="Labutti K."/>
            <person name="Bruns T.D."/>
            <person name="Grigoriev I.V."/>
        </authorList>
    </citation>
    <scope>NUCLEOTIDE SEQUENCE [LARGE SCALE GENOMIC DNA]</scope>
    <source>
        <strain evidence="1 2">CBS 144469</strain>
    </source>
</reference>
<dbReference type="OrthoDB" id="3035629at2759"/>
<comment type="caution">
    <text evidence="1">The sequence shown here is derived from an EMBL/GenBank/DDBJ whole genome shotgun (WGS) entry which is preliminary data.</text>
</comment>
<dbReference type="EMBL" id="JACGCI010000097">
    <property type="protein sequence ID" value="KAF6746008.1"/>
    <property type="molecule type" value="Genomic_DNA"/>
</dbReference>
<organism evidence="1 2">
    <name type="scientific">Ephemerocybe angulata</name>
    <dbReference type="NCBI Taxonomy" id="980116"/>
    <lineage>
        <taxon>Eukaryota</taxon>
        <taxon>Fungi</taxon>
        <taxon>Dikarya</taxon>
        <taxon>Basidiomycota</taxon>
        <taxon>Agaricomycotina</taxon>
        <taxon>Agaricomycetes</taxon>
        <taxon>Agaricomycetidae</taxon>
        <taxon>Agaricales</taxon>
        <taxon>Agaricineae</taxon>
        <taxon>Psathyrellaceae</taxon>
        <taxon>Ephemerocybe</taxon>
    </lineage>
</organism>
<gene>
    <name evidence="1" type="ORF">DFP72DRAFT_641294</name>
</gene>
<sequence>MGRATSSQRYCHRFNQAVEPSSYCPISHPTKSSDFFSSHVRSLYIRGGHPPIMWRSINGVLKACQKVQKLGLIFLWVDDSLRDDDAWREMRPQMLSLPMMLFKPTHRHFHSKFSAEQPSIFANITHLELIVDNTGPESWSWSSLADLKTLTHLCFSTLSIVDPECLEVAREHIATATPFFPHSLVVCVLAIQYARLDWRLQKVLKDGRWNIDDRVVVALTESYYDRRRGNEGEWIQKEMVRRQEPYRELGSGCPWESMISFWDRAERKIAERRQAQSGE</sequence>
<proteinExistence type="predicted"/>